<evidence type="ECO:0000313" key="2">
    <source>
        <dbReference type="Proteomes" id="UP001500101"/>
    </source>
</evidence>
<dbReference type="InterPro" id="IPR049249">
    <property type="entry name" value="DUF6882"/>
</dbReference>
<reference evidence="2" key="1">
    <citation type="journal article" date="2019" name="Int. J. Syst. Evol. Microbiol.">
        <title>The Global Catalogue of Microorganisms (GCM) 10K type strain sequencing project: providing services to taxonomists for standard genome sequencing and annotation.</title>
        <authorList>
            <consortium name="The Broad Institute Genomics Platform"/>
            <consortium name="The Broad Institute Genome Sequencing Center for Infectious Disease"/>
            <person name="Wu L."/>
            <person name="Ma J."/>
        </authorList>
    </citation>
    <scope>NUCLEOTIDE SEQUENCE [LARGE SCALE GENOMIC DNA]</scope>
    <source>
        <strain evidence="2">JCM 16704</strain>
    </source>
</reference>
<name>A0ABP7YST9_9SPHI</name>
<keyword evidence="2" id="KW-1185">Reference proteome</keyword>
<gene>
    <name evidence="1" type="ORF">GCM10022216_20280</name>
</gene>
<dbReference type="Proteomes" id="UP001500101">
    <property type="component" value="Unassembled WGS sequence"/>
</dbReference>
<accession>A0ABP7YST9</accession>
<sequence>MGFSYFYPMNNQEPSIPILGKNETFAALHLKAHEYILEKQEDLEYEYGFGQYDRYTLDENNHILSYFLDNELKLQIEYLIIGQFEKDLQQWTWQWVEQADLLNEGSDLEIIRNYGEFYGMEALHLDKWIADLGYAWAVTAIAAYLRRSLGIFRLQGNSIDQFILLKEIVA</sequence>
<organism evidence="1 2">
    <name type="scientific">Sphingobacterium kyonggiense</name>
    <dbReference type="NCBI Taxonomy" id="714075"/>
    <lineage>
        <taxon>Bacteria</taxon>
        <taxon>Pseudomonadati</taxon>
        <taxon>Bacteroidota</taxon>
        <taxon>Sphingobacteriia</taxon>
        <taxon>Sphingobacteriales</taxon>
        <taxon>Sphingobacteriaceae</taxon>
        <taxon>Sphingobacterium</taxon>
    </lineage>
</organism>
<dbReference type="Pfam" id="PF21813">
    <property type="entry name" value="DUF6882"/>
    <property type="match status" value="1"/>
</dbReference>
<comment type="caution">
    <text evidence="1">The sequence shown here is derived from an EMBL/GenBank/DDBJ whole genome shotgun (WGS) entry which is preliminary data.</text>
</comment>
<proteinExistence type="predicted"/>
<dbReference type="EMBL" id="BAAAZI010000008">
    <property type="protein sequence ID" value="GAA4140827.1"/>
    <property type="molecule type" value="Genomic_DNA"/>
</dbReference>
<protein>
    <submittedName>
        <fullName evidence="1">Uncharacterized protein</fullName>
    </submittedName>
</protein>
<evidence type="ECO:0000313" key="1">
    <source>
        <dbReference type="EMBL" id="GAA4140827.1"/>
    </source>
</evidence>